<dbReference type="PRINTS" id="PR00326">
    <property type="entry name" value="GTP1OBG"/>
</dbReference>
<reference evidence="7 8" key="1">
    <citation type="submission" date="2024-02" db="EMBL/GenBank/DDBJ databases">
        <authorList>
            <person name="Chen Y."/>
            <person name="Shah S."/>
            <person name="Dougan E. K."/>
            <person name="Thang M."/>
            <person name="Chan C."/>
        </authorList>
    </citation>
    <scope>NUCLEOTIDE SEQUENCE [LARGE SCALE GENOMIC DNA]</scope>
</reference>
<protein>
    <recommendedName>
        <fullName evidence="6">EngB-type G domain-containing protein</fullName>
    </recommendedName>
</protein>
<organism evidence="7 8">
    <name type="scientific">Durusdinium trenchii</name>
    <dbReference type="NCBI Taxonomy" id="1381693"/>
    <lineage>
        <taxon>Eukaryota</taxon>
        <taxon>Sar</taxon>
        <taxon>Alveolata</taxon>
        <taxon>Dinophyceae</taxon>
        <taxon>Suessiales</taxon>
        <taxon>Symbiodiniaceae</taxon>
        <taxon>Durusdinium</taxon>
    </lineage>
</organism>
<sequence length="462" mass="50946">MALSLSPAQSLWLSSPTLSSGSRAEPLRAHRASSPAHRASRGRSLGLGAAAAAGAARHGRRLGRRATHASVSTYRKREEKRELRRRWLAGIEQEEEEEEKELEVPSGVAPVFPSVEEASGSRPGGEPRASEDNEPLDWANPGLNVLERARLAAEDWGGWDQGTDPAAQLGVKEMIPLPRAFRIRLSEAFVPKSIKDFIELHQLGNRKLPKLKRGERRPAIFAGSDPAHDGRQGSVDDGRSDTLGRMAIAVHKGFLRQRARCHPNGEEAPSPERPEVAFIGASNVGKSSLMNALTRTQQLAPAKDDPGVTRSIDWYKCSRLPVDVIDLPGYGYAKGAQYGPLVADFVKRRKSLRILYCLVDARTGIRPSDWNFYASLGDDGPEKIFILTKCDMVVPKMLGKVATLVLEDIRSVPRSSQRLIMVSARMGQGMHDLRCHLCSRAVSMVQEVKRRQSELNERLRSV</sequence>
<dbReference type="Pfam" id="PF01926">
    <property type="entry name" value="MMR_HSR1"/>
    <property type="match status" value="1"/>
</dbReference>
<dbReference type="Proteomes" id="UP001642484">
    <property type="component" value="Unassembled WGS sequence"/>
</dbReference>
<evidence type="ECO:0000256" key="2">
    <source>
        <dbReference type="ARBA" id="ARBA00022741"/>
    </source>
</evidence>
<accession>A0ABP0HGQ3</accession>
<feature type="domain" description="EngB-type G" evidence="6">
    <location>
        <begin position="272"/>
        <end position="443"/>
    </location>
</feature>
<dbReference type="SUPFAM" id="SSF52540">
    <property type="entry name" value="P-loop containing nucleoside triphosphate hydrolases"/>
    <property type="match status" value="1"/>
</dbReference>
<dbReference type="InterPro" id="IPR006073">
    <property type="entry name" value="GTP-bd"/>
</dbReference>
<dbReference type="PANTHER" id="PTHR11649:SF13">
    <property type="entry name" value="ENGB-TYPE G DOMAIN-CONTAINING PROTEIN"/>
    <property type="match status" value="1"/>
</dbReference>
<dbReference type="Gene3D" id="3.40.50.300">
    <property type="entry name" value="P-loop containing nucleotide triphosphate hydrolases"/>
    <property type="match status" value="1"/>
</dbReference>
<feature type="region of interest" description="Disordered" evidence="5">
    <location>
        <begin position="94"/>
        <end position="137"/>
    </location>
</feature>
<feature type="compositionally biased region" description="Low complexity" evidence="5">
    <location>
        <begin position="32"/>
        <end position="56"/>
    </location>
</feature>
<comment type="caution">
    <text evidence="7">The sequence shown here is derived from an EMBL/GenBank/DDBJ whole genome shotgun (WGS) entry which is preliminary data.</text>
</comment>
<feature type="compositionally biased region" description="Basic residues" evidence="5">
    <location>
        <begin position="57"/>
        <end position="67"/>
    </location>
</feature>
<feature type="region of interest" description="Disordered" evidence="5">
    <location>
        <begin position="1"/>
        <end position="76"/>
    </location>
</feature>
<evidence type="ECO:0000256" key="1">
    <source>
        <dbReference type="ARBA" id="ARBA00022723"/>
    </source>
</evidence>
<evidence type="ECO:0000256" key="5">
    <source>
        <dbReference type="SAM" id="MobiDB-lite"/>
    </source>
</evidence>
<keyword evidence="3" id="KW-0460">Magnesium</keyword>
<dbReference type="EMBL" id="CAXAMN010000547">
    <property type="protein sequence ID" value="CAK8989337.1"/>
    <property type="molecule type" value="Genomic_DNA"/>
</dbReference>
<feature type="compositionally biased region" description="Basic and acidic residues" evidence="5">
    <location>
        <begin position="226"/>
        <end position="240"/>
    </location>
</feature>
<proteinExistence type="predicted"/>
<feature type="region of interest" description="Disordered" evidence="5">
    <location>
        <begin position="217"/>
        <end position="240"/>
    </location>
</feature>
<dbReference type="CDD" id="cd01876">
    <property type="entry name" value="YihA_EngB"/>
    <property type="match status" value="1"/>
</dbReference>
<evidence type="ECO:0000313" key="8">
    <source>
        <dbReference type="Proteomes" id="UP001642484"/>
    </source>
</evidence>
<dbReference type="PROSITE" id="PS51706">
    <property type="entry name" value="G_ENGB"/>
    <property type="match status" value="1"/>
</dbReference>
<keyword evidence="1" id="KW-0479">Metal-binding</keyword>
<gene>
    <name evidence="7" type="ORF">CCMP2556_LOCUS1624</name>
</gene>
<name>A0ABP0HGQ3_9DINO</name>
<feature type="compositionally biased region" description="Polar residues" evidence="5">
    <location>
        <begin position="1"/>
        <end position="22"/>
    </location>
</feature>
<evidence type="ECO:0000256" key="4">
    <source>
        <dbReference type="ARBA" id="ARBA00023134"/>
    </source>
</evidence>
<dbReference type="PANTHER" id="PTHR11649">
    <property type="entry name" value="MSS1/TRME-RELATED GTP-BINDING PROTEIN"/>
    <property type="match status" value="1"/>
</dbReference>
<evidence type="ECO:0000256" key="3">
    <source>
        <dbReference type="ARBA" id="ARBA00022842"/>
    </source>
</evidence>
<keyword evidence="2" id="KW-0547">Nucleotide-binding</keyword>
<dbReference type="InterPro" id="IPR027417">
    <property type="entry name" value="P-loop_NTPase"/>
</dbReference>
<keyword evidence="8" id="KW-1185">Reference proteome</keyword>
<dbReference type="InterPro" id="IPR030393">
    <property type="entry name" value="G_ENGB_dom"/>
</dbReference>
<keyword evidence="4" id="KW-0342">GTP-binding</keyword>
<evidence type="ECO:0000313" key="7">
    <source>
        <dbReference type="EMBL" id="CAK8989337.1"/>
    </source>
</evidence>
<evidence type="ECO:0000259" key="6">
    <source>
        <dbReference type="PROSITE" id="PS51706"/>
    </source>
</evidence>